<keyword evidence="2" id="KW-1185">Reference proteome</keyword>
<dbReference type="EMBL" id="JABFJV010000050">
    <property type="protein sequence ID" value="NOK33873.1"/>
    <property type="molecule type" value="Genomic_DNA"/>
</dbReference>
<dbReference type="Proteomes" id="UP000563426">
    <property type="component" value="Unassembled WGS sequence"/>
</dbReference>
<dbReference type="RefSeq" id="WP_147441765.1">
    <property type="nucleotide sequence ID" value="NZ_JABFJV010000050.1"/>
</dbReference>
<evidence type="ECO:0000313" key="2">
    <source>
        <dbReference type="Proteomes" id="UP000563426"/>
    </source>
</evidence>
<name>A0A7Y4KHF7_9BACT</name>
<sequence length="276" mass="30638">MSKKARTQAFTRVKERGPSREPRAYSVTVACVRFSKDAREEVGCLGVSPTATYRGRRWGLATWGGIARMNTSGWVNTELRLLALGLVSSLALAGCGSTLIQGNYNFADHPGKGLVVLSSRMEGYDVCPYGIMRGLLRFKDPAEHSVTLEVQAPRPERTEMATADGYEVTLPAEQPIRFAVQEVPAGQYVLTNLWVQTTGPAEMAYALFPPQARFNLKEGEVVYLGEVGFQVFGKQCVFEYSTLQSRDEWERDRSEFKYTIPNISPDAVKKGLLKIP</sequence>
<reference evidence="1 2" key="1">
    <citation type="submission" date="2020-05" db="EMBL/GenBank/DDBJ databases">
        <authorList>
            <person name="Whitworth D."/>
        </authorList>
    </citation>
    <scope>NUCLEOTIDE SEQUENCE [LARGE SCALE GENOMIC DNA]</scope>
    <source>
        <strain evidence="1 2">AB043B</strain>
    </source>
</reference>
<comment type="caution">
    <text evidence="1">The sequence shown here is derived from an EMBL/GenBank/DDBJ whole genome shotgun (WGS) entry which is preliminary data.</text>
</comment>
<organism evidence="1 2">
    <name type="scientific">Corallococcus exercitus</name>
    <dbReference type="NCBI Taxonomy" id="2316736"/>
    <lineage>
        <taxon>Bacteria</taxon>
        <taxon>Pseudomonadati</taxon>
        <taxon>Myxococcota</taxon>
        <taxon>Myxococcia</taxon>
        <taxon>Myxococcales</taxon>
        <taxon>Cystobacterineae</taxon>
        <taxon>Myxococcaceae</taxon>
        <taxon>Corallococcus</taxon>
    </lineage>
</organism>
<evidence type="ECO:0000313" key="1">
    <source>
        <dbReference type="EMBL" id="NOK33873.1"/>
    </source>
</evidence>
<protein>
    <submittedName>
        <fullName evidence="1">Uncharacterized protein</fullName>
    </submittedName>
</protein>
<dbReference type="AlphaFoldDB" id="A0A7Y4KHF7"/>
<gene>
    <name evidence="1" type="ORF">HMI49_11745</name>
</gene>
<accession>A0A7Y4KHF7</accession>
<proteinExistence type="predicted"/>